<evidence type="ECO:0000256" key="2">
    <source>
        <dbReference type="ARBA" id="ARBA00006643"/>
    </source>
</evidence>
<dbReference type="GO" id="GO:0003723">
    <property type="term" value="F:RNA binding"/>
    <property type="evidence" value="ECO:0007669"/>
    <property type="project" value="InterPro"/>
</dbReference>
<keyword evidence="4" id="KW-0934">Plastid</keyword>
<keyword evidence="10" id="KW-1185">Reference proteome</keyword>
<comment type="similarity">
    <text evidence="2">Belongs to the PPR family. PCMP-H subfamily.</text>
</comment>
<dbReference type="PROSITE" id="PS51375">
    <property type="entry name" value="PPR"/>
    <property type="match status" value="1"/>
</dbReference>
<keyword evidence="5" id="KW-0677">Repeat</keyword>
<comment type="caution">
    <text evidence="9">The sequence shown here is derived from an EMBL/GenBank/DDBJ whole genome shotgun (WGS) entry which is preliminary data.</text>
</comment>
<feature type="domain" description="DYW" evidence="8">
    <location>
        <begin position="333"/>
        <end position="409"/>
    </location>
</feature>
<gene>
    <name evidence="9" type="ORF">F3Y22_tig00110332pilonHSYRG01035</name>
</gene>
<dbReference type="Proteomes" id="UP000436088">
    <property type="component" value="Unassembled WGS sequence"/>
</dbReference>
<dbReference type="FunFam" id="1.25.40.10:FF:000395">
    <property type="entry name" value="Pentatricopeptide repeat-containing protein chloroplastic"/>
    <property type="match status" value="1"/>
</dbReference>
<dbReference type="InterPro" id="IPR032867">
    <property type="entry name" value="DYW_dom"/>
</dbReference>
<dbReference type="PANTHER" id="PTHR47926">
    <property type="entry name" value="PENTATRICOPEPTIDE REPEAT-CONTAINING PROTEIN"/>
    <property type="match status" value="1"/>
</dbReference>
<keyword evidence="3" id="KW-0150">Chloroplast</keyword>
<sequence length="415" mass="46476">MYSKCKCIDKALEVFHNIPDKDVISWTAIILGLRLNNRCFEALIFFRQMKLSLKPNSVTLVSVLSACARIGGLMCGKEIHAYALRTGMALDGFLPNALLDVYKKDVSAWNILLTGYAQQGQGKLAVEFFNRMVKSNVSPDEITFIPLLCACSKSEMVTEGLKYFHSMELKYGVSPNLKHYACMVDLLGRSGQLEEAYEFIQEMPIKPDPAIWGALLNACRIHRDVALGEFAAQRIFESDRSVGYYVLLCNLYANSGKWDEVAKVRNMMKDDGLIIDPGCSWVEIKGKIHAFLSGDDCHPQINEINDLLDGIYEKMRVAALGGPKCDSMDEVEISKAEILCGHSERLAVAFGLINTVPGTPIWVTKNLYMCQRCHSTIKFISKIVRREISVRDTEEFHHFKDGICSCGDMEILGKA</sequence>
<dbReference type="Pfam" id="PF13041">
    <property type="entry name" value="PPR_2"/>
    <property type="match status" value="1"/>
</dbReference>
<dbReference type="AlphaFoldDB" id="A0A6A3AZV0"/>
<evidence type="ECO:0000256" key="3">
    <source>
        <dbReference type="ARBA" id="ARBA00022528"/>
    </source>
</evidence>
<dbReference type="InterPro" id="IPR002885">
    <property type="entry name" value="PPR_rpt"/>
</dbReference>
<organism evidence="9 10">
    <name type="scientific">Hibiscus syriacus</name>
    <name type="common">Rose of Sharon</name>
    <dbReference type="NCBI Taxonomy" id="106335"/>
    <lineage>
        <taxon>Eukaryota</taxon>
        <taxon>Viridiplantae</taxon>
        <taxon>Streptophyta</taxon>
        <taxon>Embryophyta</taxon>
        <taxon>Tracheophyta</taxon>
        <taxon>Spermatophyta</taxon>
        <taxon>Magnoliopsida</taxon>
        <taxon>eudicotyledons</taxon>
        <taxon>Gunneridae</taxon>
        <taxon>Pentapetalae</taxon>
        <taxon>rosids</taxon>
        <taxon>malvids</taxon>
        <taxon>Malvales</taxon>
        <taxon>Malvaceae</taxon>
        <taxon>Malvoideae</taxon>
        <taxon>Hibiscus</taxon>
    </lineage>
</organism>
<dbReference type="Gene3D" id="1.25.40.10">
    <property type="entry name" value="Tetratricopeptide repeat domain"/>
    <property type="match status" value="2"/>
</dbReference>
<evidence type="ECO:0000313" key="9">
    <source>
        <dbReference type="EMBL" id="KAE8709168.1"/>
    </source>
</evidence>
<evidence type="ECO:0000256" key="1">
    <source>
        <dbReference type="ARBA" id="ARBA00004229"/>
    </source>
</evidence>
<protein>
    <submittedName>
        <fullName evidence="9">Pentatricopeptide repeat-containing protein</fullName>
    </submittedName>
</protein>
<evidence type="ECO:0000256" key="7">
    <source>
        <dbReference type="PROSITE-ProRule" id="PRU00708"/>
    </source>
</evidence>
<evidence type="ECO:0000256" key="4">
    <source>
        <dbReference type="ARBA" id="ARBA00022640"/>
    </source>
</evidence>
<comment type="subcellular location">
    <subcellularLocation>
        <location evidence="1">Plastid</location>
        <location evidence="1">Chloroplast</location>
    </subcellularLocation>
</comment>
<accession>A0A6A3AZV0</accession>
<dbReference type="Pfam" id="PF01535">
    <property type="entry name" value="PPR"/>
    <property type="match status" value="2"/>
</dbReference>
<dbReference type="InterPro" id="IPR011990">
    <property type="entry name" value="TPR-like_helical_dom_sf"/>
</dbReference>
<dbReference type="NCBIfam" id="TIGR00756">
    <property type="entry name" value="PPR"/>
    <property type="match status" value="3"/>
</dbReference>
<dbReference type="InterPro" id="IPR046960">
    <property type="entry name" value="PPR_At4g14850-like_plant"/>
</dbReference>
<reference evidence="9" key="1">
    <citation type="submission" date="2019-09" db="EMBL/GenBank/DDBJ databases">
        <title>Draft genome information of white flower Hibiscus syriacus.</title>
        <authorList>
            <person name="Kim Y.-M."/>
        </authorList>
    </citation>
    <scope>NUCLEOTIDE SEQUENCE [LARGE SCALE GENOMIC DNA]</scope>
    <source>
        <strain evidence="9">YM2019G1</strain>
    </source>
</reference>
<proteinExistence type="inferred from homology"/>
<evidence type="ECO:0000256" key="5">
    <source>
        <dbReference type="ARBA" id="ARBA00022737"/>
    </source>
</evidence>
<evidence type="ECO:0000259" key="8">
    <source>
        <dbReference type="Pfam" id="PF14432"/>
    </source>
</evidence>
<dbReference type="EMBL" id="VEPZ02000937">
    <property type="protein sequence ID" value="KAE8709168.1"/>
    <property type="molecule type" value="Genomic_DNA"/>
</dbReference>
<evidence type="ECO:0000313" key="10">
    <source>
        <dbReference type="Proteomes" id="UP000436088"/>
    </source>
</evidence>
<dbReference type="GO" id="GO:0008270">
    <property type="term" value="F:zinc ion binding"/>
    <property type="evidence" value="ECO:0007669"/>
    <property type="project" value="InterPro"/>
</dbReference>
<keyword evidence="6" id="KW-0809">Transit peptide</keyword>
<dbReference type="InterPro" id="IPR046848">
    <property type="entry name" value="E_motif"/>
</dbReference>
<dbReference type="Pfam" id="PF14432">
    <property type="entry name" value="DYW_deaminase"/>
    <property type="match status" value="1"/>
</dbReference>
<dbReference type="FunFam" id="1.25.40.10:FF:000776">
    <property type="entry name" value="Pentatricopeptide repeat-containing protein At3g13880"/>
    <property type="match status" value="1"/>
</dbReference>
<evidence type="ECO:0000256" key="6">
    <source>
        <dbReference type="ARBA" id="ARBA00022946"/>
    </source>
</evidence>
<feature type="repeat" description="PPR" evidence="7">
    <location>
        <begin position="105"/>
        <end position="139"/>
    </location>
</feature>
<name>A0A6A3AZV0_HIBSY</name>
<dbReference type="GO" id="GO:0009451">
    <property type="term" value="P:RNA modification"/>
    <property type="evidence" value="ECO:0007669"/>
    <property type="project" value="InterPro"/>
</dbReference>
<dbReference type="Pfam" id="PF20431">
    <property type="entry name" value="E_motif"/>
    <property type="match status" value="1"/>
</dbReference>
<dbReference type="GO" id="GO:0009507">
    <property type="term" value="C:chloroplast"/>
    <property type="evidence" value="ECO:0007669"/>
    <property type="project" value="UniProtKB-SubCell"/>
</dbReference>
<dbReference type="PANTHER" id="PTHR47926:SF440">
    <property type="entry name" value="REPEAT-CONTAINING PROTEIN, PUTATIVE-RELATED"/>
    <property type="match status" value="1"/>
</dbReference>